<dbReference type="EMBL" id="JAKVQD010000001">
    <property type="protein sequence ID" value="MCH4551602.1"/>
    <property type="molecule type" value="Genomic_DNA"/>
</dbReference>
<keyword evidence="3" id="KW-1185">Reference proteome</keyword>
<dbReference type="Pfam" id="PF06127">
    <property type="entry name" value="Mpo1-like"/>
    <property type="match status" value="1"/>
</dbReference>
<protein>
    <submittedName>
        <fullName evidence="2">DUF962 domain-containing protein</fullName>
    </submittedName>
</protein>
<dbReference type="RefSeq" id="WP_240571929.1">
    <property type="nucleotide sequence ID" value="NZ_CP136709.1"/>
</dbReference>
<accession>A0ABS9RFB2</accession>
<name>A0ABS9RFB2_9FLAO</name>
<organism evidence="2 3">
    <name type="scientific">Aestuariibaculum lutulentum</name>
    <dbReference type="NCBI Taxonomy" id="2920935"/>
    <lineage>
        <taxon>Bacteria</taxon>
        <taxon>Pseudomonadati</taxon>
        <taxon>Bacteroidota</taxon>
        <taxon>Flavobacteriia</taxon>
        <taxon>Flavobacteriales</taxon>
        <taxon>Flavobacteriaceae</taxon>
    </lineage>
</organism>
<feature type="transmembrane region" description="Helical" evidence="1">
    <location>
        <begin position="25"/>
        <end position="49"/>
    </location>
</feature>
<evidence type="ECO:0000256" key="1">
    <source>
        <dbReference type="SAM" id="Phobius"/>
    </source>
</evidence>
<sequence>MRTLNSLLAEYSESHQTAYNKRIHYVCVPAIFFSIVGLLACIPIGNLFADFNPEWIKSYLHFGTLGILLVMFYYLKLSFKLFVVMLLFSVLVLFGIQVVDGFGIAPLWVIMLIVFAIAWVFQFIGHKHEGNKPSFLKELQFLLIGPAWTLSHIFKF</sequence>
<comment type="caution">
    <text evidence="2">The sequence shown here is derived from an EMBL/GenBank/DDBJ whole genome shotgun (WGS) entry which is preliminary data.</text>
</comment>
<feature type="transmembrane region" description="Helical" evidence="1">
    <location>
        <begin position="81"/>
        <end position="99"/>
    </location>
</feature>
<keyword evidence="1" id="KW-1133">Transmembrane helix</keyword>
<keyword evidence="1" id="KW-0812">Transmembrane</keyword>
<dbReference type="InterPro" id="IPR009305">
    <property type="entry name" value="Mpo1-like"/>
</dbReference>
<keyword evidence="1" id="KW-0472">Membrane</keyword>
<dbReference type="PANTHER" id="PTHR28026">
    <property type="entry name" value="DUF962 DOMAIN PROTEIN (AFU_ORTHOLOGUE AFUA_8G05310)"/>
    <property type="match status" value="1"/>
</dbReference>
<evidence type="ECO:0000313" key="3">
    <source>
        <dbReference type="Proteomes" id="UP001156141"/>
    </source>
</evidence>
<dbReference type="PANTHER" id="PTHR28026:SF9">
    <property type="entry name" value="2-HYDROXY-PALMITIC ACID DIOXYGENASE MPO1"/>
    <property type="match status" value="1"/>
</dbReference>
<gene>
    <name evidence="2" type="ORF">MKW35_03150</name>
</gene>
<proteinExistence type="predicted"/>
<feature type="transmembrane region" description="Helical" evidence="1">
    <location>
        <begin position="105"/>
        <end position="124"/>
    </location>
</feature>
<feature type="transmembrane region" description="Helical" evidence="1">
    <location>
        <begin position="55"/>
        <end position="74"/>
    </location>
</feature>
<evidence type="ECO:0000313" key="2">
    <source>
        <dbReference type="EMBL" id="MCH4551602.1"/>
    </source>
</evidence>
<dbReference type="Proteomes" id="UP001156141">
    <property type="component" value="Unassembled WGS sequence"/>
</dbReference>
<reference evidence="2" key="1">
    <citation type="submission" date="2022-02" db="EMBL/GenBank/DDBJ databases">
        <title>Aestuariibaculum sp., a marine bacterium isolated from sediment in Guangxi.</title>
        <authorList>
            <person name="Ying J."/>
        </authorList>
    </citation>
    <scope>NUCLEOTIDE SEQUENCE</scope>
    <source>
        <strain evidence="2">L182</strain>
    </source>
</reference>